<keyword evidence="4 7" id="KW-0479">Metal-binding</keyword>
<gene>
    <name evidence="13" type="ORF">E1288_24285</name>
</gene>
<dbReference type="SMART" id="SM01060">
    <property type="entry name" value="Catalase"/>
    <property type="match status" value="1"/>
</dbReference>
<name>A0A4R4YIW9_9PSEU</name>
<keyword evidence="5 7" id="KW-0560">Oxidoreductase</keyword>
<dbReference type="PANTHER" id="PTHR11465">
    <property type="entry name" value="CATALASE"/>
    <property type="match status" value="1"/>
</dbReference>
<dbReference type="GO" id="GO:0042542">
    <property type="term" value="P:response to hydrogen peroxide"/>
    <property type="evidence" value="ECO:0007669"/>
    <property type="project" value="TreeGrafter"/>
</dbReference>
<keyword evidence="11" id="KW-1133">Transmembrane helix</keyword>
<dbReference type="PRINTS" id="PR00067">
    <property type="entry name" value="CATALASE"/>
</dbReference>
<feature type="active site" evidence="8">
    <location>
        <position position="74"/>
    </location>
</feature>
<evidence type="ECO:0000256" key="2">
    <source>
        <dbReference type="ARBA" id="ARBA00022559"/>
    </source>
</evidence>
<feature type="transmembrane region" description="Helical" evidence="11">
    <location>
        <begin position="21"/>
        <end position="46"/>
    </location>
</feature>
<evidence type="ECO:0000256" key="4">
    <source>
        <dbReference type="ARBA" id="ARBA00022723"/>
    </source>
</evidence>
<dbReference type="PANTHER" id="PTHR11465:SF9">
    <property type="entry name" value="CATALASE"/>
    <property type="match status" value="1"/>
</dbReference>
<dbReference type="Proteomes" id="UP000294947">
    <property type="component" value="Unassembled WGS sequence"/>
</dbReference>
<evidence type="ECO:0000256" key="3">
    <source>
        <dbReference type="ARBA" id="ARBA00022617"/>
    </source>
</evidence>
<keyword evidence="11" id="KW-0812">Transmembrane</keyword>
<sequence>MNDDVEGSRLPRRSVVNRRSALLGLTGVAAASATSAGAFLYSGGWLSTDELTPKRIADGFEQVYGKHDGFRRNHAKGVSVSGFFDSNGSGAAVSRAAVFQGGRIPVTGRFSLSGGMPHATDAHGTIRGLGLLFHVPNGEQWRTALINIPVFPDRSVQGFYERLLASKPLPGTGKPDPQKMSGFLAQHPETAKAMEIIKANPPTSGFDNSTFNSLNTFLATNAADVTTAIRWSLVPTHFAAPMQAAAPAGKDYLFDELVGKVAESPLQWRLILTVGQPNDPTDDPTIPWTGDHQRIDAGMLTIDSVQTEASSNVRDTNFDPLVLPDGLAASDDPLLSARSAVYAQSFTRRAGEPKHPGAIDVAKEPR</sequence>
<dbReference type="RefSeq" id="WP_132488810.1">
    <property type="nucleotide sequence ID" value="NZ_SMKW01000034.1"/>
</dbReference>
<dbReference type="GO" id="GO:0005737">
    <property type="term" value="C:cytoplasm"/>
    <property type="evidence" value="ECO:0007669"/>
    <property type="project" value="TreeGrafter"/>
</dbReference>
<dbReference type="PROSITE" id="PS51402">
    <property type="entry name" value="CATALASE_3"/>
    <property type="match status" value="1"/>
</dbReference>
<organism evidence="13 14">
    <name type="scientific">Saccharopolyspora elongata</name>
    <dbReference type="NCBI Taxonomy" id="2530387"/>
    <lineage>
        <taxon>Bacteria</taxon>
        <taxon>Bacillati</taxon>
        <taxon>Actinomycetota</taxon>
        <taxon>Actinomycetes</taxon>
        <taxon>Pseudonocardiales</taxon>
        <taxon>Pseudonocardiaceae</taxon>
        <taxon>Saccharopolyspora</taxon>
    </lineage>
</organism>
<keyword evidence="11" id="KW-0472">Membrane</keyword>
<evidence type="ECO:0000256" key="11">
    <source>
        <dbReference type="SAM" id="Phobius"/>
    </source>
</evidence>
<dbReference type="EMBL" id="SMKW01000034">
    <property type="protein sequence ID" value="TDD44250.1"/>
    <property type="molecule type" value="Genomic_DNA"/>
</dbReference>
<dbReference type="CDD" id="cd08153">
    <property type="entry name" value="srpA_like"/>
    <property type="match status" value="1"/>
</dbReference>
<dbReference type="GO" id="GO:0042744">
    <property type="term" value="P:hydrogen peroxide catabolic process"/>
    <property type="evidence" value="ECO:0007669"/>
    <property type="project" value="TreeGrafter"/>
</dbReference>
<evidence type="ECO:0000313" key="13">
    <source>
        <dbReference type="EMBL" id="TDD44250.1"/>
    </source>
</evidence>
<dbReference type="GO" id="GO:0004096">
    <property type="term" value="F:catalase activity"/>
    <property type="evidence" value="ECO:0007669"/>
    <property type="project" value="InterPro"/>
</dbReference>
<accession>A0A4R4YIW9</accession>
<protein>
    <recommendedName>
        <fullName evidence="7">Catalase-related peroxidase</fullName>
        <ecNumber evidence="7">1.11.1.-</ecNumber>
    </recommendedName>
</protein>
<evidence type="ECO:0000259" key="12">
    <source>
        <dbReference type="SMART" id="SM01060"/>
    </source>
</evidence>
<dbReference type="OrthoDB" id="255727at2"/>
<evidence type="ECO:0000256" key="7">
    <source>
        <dbReference type="PIRNR" id="PIRNR000296"/>
    </source>
</evidence>
<comment type="cofactor">
    <cofactor evidence="7">
        <name>heme</name>
        <dbReference type="ChEBI" id="CHEBI:30413"/>
    </cofactor>
</comment>
<evidence type="ECO:0000256" key="10">
    <source>
        <dbReference type="SAM" id="MobiDB-lite"/>
    </source>
</evidence>
<keyword evidence="3 7" id="KW-0349">Heme</keyword>
<comment type="similarity">
    <text evidence="1 7">Belongs to the catalase family.</text>
</comment>
<keyword evidence="14" id="KW-1185">Reference proteome</keyword>
<dbReference type="InterPro" id="IPR020835">
    <property type="entry name" value="Catalase_sf"/>
</dbReference>
<keyword evidence="2 7" id="KW-0575">Peroxidase</keyword>
<dbReference type="InterPro" id="IPR011614">
    <property type="entry name" value="Catalase_core"/>
</dbReference>
<feature type="region of interest" description="Disordered" evidence="10">
    <location>
        <begin position="347"/>
        <end position="366"/>
    </location>
</feature>
<proteinExistence type="inferred from homology"/>
<dbReference type="EC" id="1.11.1.-" evidence="7"/>
<dbReference type="PIRSF" id="PIRSF000296">
    <property type="entry name" value="SrpA"/>
    <property type="match status" value="1"/>
</dbReference>
<dbReference type="Gene3D" id="2.40.180.10">
    <property type="entry name" value="Catalase core domain"/>
    <property type="match status" value="1"/>
</dbReference>
<comment type="caution">
    <text evidence="13">The sequence shown here is derived from an EMBL/GenBank/DDBJ whole genome shotgun (WGS) entry which is preliminary data.</text>
</comment>
<dbReference type="Pfam" id="PF00199">
    <property type="entry name" value="Catalase"/>
    <property type="match status" value="1"/>
</dbReference>
<evidence type="ECO:0000313" key="14">
    <source>
        <dbReference type="Proteomes" id="UP000294947"/>
    </source>
</evidence>
<reference evidence="13 14" key="1">
    <citation type="submission" date="2019-03" db="EMBL/GenBank/DDBJ databases">
        <title>Draft genome sequences of novel Actinobacteria.</title>
        <authorList>
            <person name="Sahin N."/>
            <person name="Ay H."/>
            <person name="Saygin H."/>
        </authorList>
    </citation>
    <scope>NUCLEOTIDE SEQUENCE [LARGE SCALE GENOMIC DNA]</scope>
    <source>
        <strain evidence="13 14">7K502</strain>
    </source>
</reference>
<evidence type="ECO:0000256" key="6">
    <source>
        <dbReference type="ARBA" id="ARBA00023004"/>
    </source>
</evidence>
<comment type="function">
    <text evidence="7">Has an organic peroxide-dependent peroxidase activity.</text>
</comment>
<dbReference type="InterPro" id="IPR018028">
    <property type="entry name" value="Catalase"/>
</dbReference>
<evidence type="ECO:0000256" key="5">
    <source>
        <dbReference type="ARBA" id="ARBA00023002"/>
    </source>
</evidence>
<evidence type="ECO:0000256" key="9">
    <source>
        <dbReference type="PIRSR" id="PIRSR000296-2"/>
    </source>
</evidence>
<evidence type="ECO:0000256" key="1">
    <source>
        <dbReference type="ARBA" id="ARBA00005329"/>
    </source>
</evidence>
<dbReference type="InterPro" id="IPR024168">
    <property type="entry name" value="Catalase_SrpA-type_pred"/>
</dbReference>
<dbReference type="AlphaFoldDB" id="A0A4R4YIW9"/>
<feature type="compositionally biased region" description="Basic and acidic residues" evidence="10">
    <location>
        <begin position="349"/>
        <end position="366"/>
    </location>
</feature>
<dbReference type="Gene3D" id="1.20.1280.120">
    <property type="match status" value="1"/>
</dbReference>
<feature type="domain" description="Catalase core" evidence="12">
    <location>
        <begin position="33"/>
        <end position="366"/>
    </location>
</feature>
<dbReference type="GO" id="GO:0046872">
    <property type="term" value="F:metal ion binding"/>
    <property type="evidence" value="ECO:0007669"/>
    <property type="project" value="UniProtKB-KW"/>
</dbReference>
<dbReference type="GO" id="GO:0020037">
    <property type="term" value="F:heme binding"/>
    <property type="evidence" value="ECO:0007669"/>
    <property type="project" value="InterPro"/>
</dbReference>
<keyword evidence="6 7" id="KW-0408">Iron</keyword>
<dbReference type="SUPFAM" id="SSF56634">
    <property type="entry name" value="Heme-dependent catalase-like"/>
    <property type="match status" value="1"/>
</dbReference>
<evidence type="ECO:0000256" key="8">
    <source>
        <dbReference type="PIRSR" id="PIRSR000296-1"/>
    </source>
</evidence>
<feature type="binding site" description="axial binding residue" evidence="9">
    <location>
        <position position="342"/>
    </location>
    <ligand>
        <name>heme</name>
        <dbReference type="ChEBI" id="CHEBI:30413"/>
    </ligand>
    <ligandPart>
        <name>Fe</name>
        <dbReference type="ChEBI" id="CHEBI:18248"/>
    </ligandPart>
</feature>